<evidence type="ECO:0000256" key="5">
    <source>
        <dbReference type="SAM" id="Coils"/>
    </source>
</evidence>
<comment type="subcellular location">
    <subcellularLocation>
        <location evidence="3">Nucleus lamina</location>
    </subcellularLocation>
</comment>
<dbReference type="OrthoDB" id="673795at2759"/>
<feature type="region of interest" description="Disordered" evidence="6">
    <location>
        <begin position="1"/>
        <end position="30"/>
    </location>
</feature>
<dbReference type="Proteomes" id="UP000228380">
    <property type="component" value="Chromosome 11"/>
</dbReference>
<evidence type="ECO:0000256" key="1">
    <source>
        <dbReference type="ARBA" id="ARBA00023054"/>
    </source>
</evidence>
<evidence type="ECO:0000256" key="4">
    <source>
        <dbReference type="ARBA" id="ARBA00024208"/>
    </source>
</evidence>
<evidence type="ECO:0000313" key="8">
    <source>
        <dbReference type="RefSeq" id="XP_008800896.2"/>
    </source>
</evidence>
<feature type="region of interest" description="Disordered" evidence="6">
    <location>
        <begin position="945"/>
        <end position="1035"/>
    </location>
</feature>
<dbReference type="PANTHER" id="PTHR31908">
    <property type="entry name" value="PROTEIN CROWDED NUCLEI 4"/>
    <property type="match status" value="1"/>
</dbReference>
<gene>
    <name evidence="8" type="primary">LOC103715139</name>
</gene>
<evidence type="ECO:0000256" key="2">
    <source>
        <dbReference type="ARBA" id="ARBA00023242"/>
    </source>
</evidence>
<accession>A0A8B7CK76</accession>
<dbReference type="InterPro" id="IPR040418">
    <property type="entry name" value="CRWN"/>
</dbReference>
<proteinExistence type="inferred from homology"/>
<dbReference type="PANTHER" id="PTHR31908:SF11">
    <property type="entry name" value="PROTEIN CROWDED NUCLEI 1"/>
    <property type="match status" value="1"/>
</dbReference>
<feature type="compositionally biased region" description="Polar residues" evidence="6">
    <location>
        <begin position="1050"/>
        <end position="1060"/>
    </location>
</feature>
<feature type="coiled-coil region" evidence="5">
    <location>
        <begin position="414"/>
        <end position="472"/>
    </location>
</feature>
<feature type="coiled-coil region" evidence="5">
    <location>
        <begin position="265"/>
        <end position="358"/>
    </location>
</feature>
<evidence type="ECO:0000313" key="7">
    <source>
        <dbReference type="Proteomes" id="UP000228380"/>
    </source>
</evidence>
<organism evidence="7 8">
    <name type="scientific">Phoenix dactylifera</name>
    <name type="common">Date palm</name>
    <dbReference type="NCBI Taxonomy" id="42345"/>
    <lineage>
        <taxon>Eukaryota</taxon>
        <taxon>Viridiplantae</taxon>
        <taxon>Streptophyta</taxon>
        <taxon>Embryophyta</taxon>
        <taxon>Tracheophyta</taxon>
        <taxon>Spermatophyta</taxon>
        <taxon>Magnoliopsida</taxon>
        <taxon>Liliopsida</taxon>
        <taxon>Arecaceae</taxon>
        <taxon>Coryphoideae</taxon>
        <taxon>Phoeniceae</taxon>
        <taxon>Phoenix</taxon>
    </lineage>
</organism>
<reference evidence="8" key="2">
    <citation type="submission" date="2025-08" db="UniProtKB">
        <authorList>
            <consortium name="RefSeq"/>
        </authorList>
    </citation>
    <scope>IDENTIFICATION</scope>
    <source>
        <tissue evidence="8">Young leaves</tissue>
    </source>
</reference>
<dbReference type="KEGG" id="pda:103715139"/>
<keyword evidence="2" id="KW-0539">Nucleus</keyword>
<dbReference type="RefSeq" id="XP_008800896.2">
    <property type="nucleotide sequence ID" value="XM_008802674.4"/>
</dbReference>
<keyword evidence="1 5" id="KW-0175">Coiled coil</keyword>
<feature type="compositionally biased region" description="Basic and acidic residues" evidence="6">
    <location>
        <begin position="949"/>
        <end position="980"/>
    </location>
</feature>
<protein>
    <submittedName>
        <fullName evidence="8">Protein CROWDED NUCLEI 1-like</fullName>
    </submittedName>
</protein>
<evidence type="ECO:0000256" key="6">
    <source>
        <dbReference type="SAM" id="MobiDB-lite"/>
    </source>
</evidence>
<sequence>MFTRQKKGWSLLPRATERSSGSVPLNPRDGSGMILNMGNGKGKGIAVAEALPPPPQASLGGDKGAVLARECGEEEVWRSFREAGFLDESVLHRRNCEAFAQRISELEKELYDYQYNMGLLLIEKEEWASKYEEIRKGLAEAGETRKRERAAHWIARSELEGRDENMRKALVVEKQSIVDLEKAFHDKSGENVEAKFMFDEKLAETHALEASIGDRYLEIKGKLHSVDPRLAEESWRSPEMDRKLEDVEVHEPELRKESTAFTTGKRKHENDLTQQREVFRAWEQKLRAWEQKLQDGQKKLDEEQRFLDEGENEANRRDIVLQKEEELEEARKETEVANNSLKNKEKDISTRLEALDAKGKVEIQKLLDDHKMILESTKREFELEMEKKRNIFDQEVKDRLDAVEQKSIEINVREVQIFNKEQDLEIELQKLKNKDKRFNEILDALKEREDSIRKDENKLKDEKENLARDTQKLVSSQTELENSRAAMEAERLQTIKERENLEVAREERVYHLLLQSKLEQEVDDYRIMKEAHRKETEELRKERDRLEKESEVLDNRKLALETELKQLNVEKERFEKWRCVEEGKLKKERLKLTILIQRELEEVGAVKETLGNSLIHQLDPVELFKKKHADIKDADELKIQKLKPDQDWLEGDKELHVCRNKWEAEQLDIQKDITTLQFIRKSLKNQQEALIKEKERIFALAEQFKCCKNCGFKIGDADVHGIQIPRGTEGSENILLPSLANNYLKEPMEGEHTDASPQGTSPQHVTLGGCESFLQKCSSLFSHGKVANQSSDGHIKKSSLFNAHLDAEASEEEAKFQHAPSFSVVNTSVDMCRAQSVGEVWYNGESKGLDKANDEAKPSFGVADISTEMMKFQSGNNATEMEDEPNFPSIHEKSGREGSFLLPETNSQVQASKQRQHQSSSSARCKIIKRTLSVKAVVEDARAITGVNSEEKHDEQSNGEDRHSQCVHEESLDDSVHDDQSPSNAEQNTHFSDASGLTNSELDAGDGEVHSESVSRRGRRKRRQTTSPGTVTPGLKRYNLRHSTIVATMTTAQGLSNQKNGQKKGSPWQPY</sequence>
<comment type="similarity">
    <text evidence="4">Belongs to the CRWN family.</text>
</comment>
<evidence type="ECO:0000256" key="3">
    <source>
        <dbReference type="ARBA" id="ARBA00024186"/>
    </source>
</evidence>
<feature type="region of interest" description="Disordered" evidence="6">
    <location>
        <begin position="876"/>
        <end position="897"/>
    </location>
</feature>
<dbReference type="GO" id="GO:0005652">
    <property type="term" value="C:nuclear lamina"/>
    <property type="evidence" value="ECO:0007669"/>
    <property type="project" value="UniProtKB-SubCell"/>
</dbReference>
<dbReference type="AlphaFoldDB" id="A0A8B7CK76"/>
<feature type="region of interest" description="Disordered" evidence="6">
    <location>
        <begin position="1050"/>
        <end position="1071"/>
    </location>
</feature>
<feature type="compositionally biased region" description="Polar residues" evidence="6">
    <location>
        <begin position="981"/>
        <end position="1001"/>
    </location>
</feature>
<name>A0A8B7CK76_PHODC</name>
<reference evidence="7" key="1">
    <citation type="journal article" date="2019" name="Nat. Commun.">
        <title>Genome-wide association mapping of date palm fruit traits.</title>
        <authorList>
            <person name="Hazzouri K.M."/>
            <person name="Gros-Balthazard M."/>
            <person name="Flowers J.M."/>
            <person name="Copetti D."/>
            <person name="Lemansour A."/>
            <person name="Lebrun M."/>
            <person name="Masmoudi K."/>
            <person name="Ferrand S."/>
            <person name="Dhar M.I."/>
            <person name="Fresquez Z.A."/>
            <person name="Rosas U."/>
            <person name="Zhang J."/>
            <person name="Talag J."/>
            <person name="Lee S."/>
            <person name="Kudrna D."/>
            <person name="Powell R.F."/>
            <person name="Leitch I.J."/>
            <person name="Krueger R.R."/>
            <person name="Wing R.A."/>
            <person name="Amiri K.M.A."/>
            <person name="Purugganan M.D."/>
        </authorList>
    </citation>
    <scope>NUCLEOTIDE SEQUENCE [LARGE SCALE GENOMIC DNA]</scope>
    <source>
        <strain evidence="7">cv. Khalas</strain>
    </source>
</reference>
<dbReference type="GO" id="GO:0006997">
    <property type="term" value="P:nucleus organization"/>
    <property type="evidence" value="ECO:0007669"/>
    <property type="project" value="InterPro"/>
</dbReference>
<feature type="coiled-coil region" evidence="5">
    <location>
        <begin position="515"/>
        <end position="570"/>
    </location>
</feature>
<keyword evidence="7" id="KW-1185">Reference proteome</keyword>
<dbReference type="GeneID" id="103715139"/>